<dbReference type="PANTHER" id="PTHR31703:SF2">
    <property type="entry name" value="UPF0669 PROTEIN C6ORF120"/>
    <property type="match status" value="1"/>
</dbReference>
<dbReference type="GO" id="GO:0005576">
    <property type="term" value="C:extracellular region"/>
    <property type="evidence" value="ECO:0007669"/>
    <property type="project" value="UniProtKB-SubCell"/>
</dbReference>
<evidence type="ECO:0000256" key="1">
    <source>
        <dbReference type="ARBA" id="ARBA00004613"/>
    </source>
</evidence>
<dbReference type="Proteomes" id="UP000694867">
    <property type="component" value="Unplaced"/>
</dbReference>
<evidence type="ECO:0000313" key="8">
    <source>
        <dbReference type="RefSeq" id="XP_003738871.1"/>
    </source>
</evidence>
<evidence type="ECO:0000256" key="6">
    <source>
        <dbReference type="SAM" id="SignalP"/>
    </source>
</evidence>
<proteinExistence type="inferred from homology"/>
<feature type="signal peptide" evidence="6">
    <location>
        <begin position="1"/>
        <end position="18"/>
    </location>
</feature>
<keyword evidence="4 6" id="KW-0732">Signal</keyword>
<dbReference type="KEGG" id="goe:100898105"/>
<feature type="chain" id="PRO_5042532605" evidence="6">
    <location>
        <begin position="19"/>
        <end position="172"/>
    </location>
</feature>
<comment type="similarity">
    <text evidence="2">Belongs to the UPF0669 family.</text>
</comment>
<organism evidence="7 8">
    <name type="scientific">Galendromus occidentalis</name>
    <name type="common">western predatory mite</name>
    <dbReference type="NCBI Taxonomy" id="34638"/>
    <lineage>
        <taxon>Eukaryota</taxon>
        <taxon>Metazoa</taxon>
        <taxon>Ecdysozoa</taxon>
        <taxon>Arthropoda</taxon>
        <taxon>Chelicerata</taxon>
        <taxon>Arachnida</taxon>
        <taxon>Acari</taxon>
        <taxon>Parasitiformes</taxon>
        <taxon>Mesostigmata</taxon>
        <taxon>Gamasina</taxon>
        <taxon>Phytoseioidea</taxon>
        <taxon>Phytoseiidae</taxon>
        <taxon>Typhlodrominae</taxon>
        <taxon>Galendromus</taxon>
    </lineage>
</organism>
<dbReference type="GeneID" id="100898105"/>
<dbReference type="InterPro" id="IPR031420">
    <property type="entry name" value="UPF0669"/>
</dbReference>
<dbReference type="PANTHER" id="PTHR31703">
    <property type="entry name" value="UPF0669 PROTEIN C6ORF120"/>
    <property type="match status" value="1"/>
</dbReference>
<evidence type="ECO:0000256" key="2">
    <source>
        <dbReference type="ARBA" id="ARBA00008960"/>
    </source>
</evidence>
<evidence type="ECO:0000256" key="3">
    <source>
        <dbReference type="ARBA" id="ARBA00022525"/>
    </source>
</evidence>
<accession>A0AAJ6VVZ7</accession>
<reference evidence="8" key="1">
    <citation type="submission" date="2025-08" db="UniProtKB">
        <authorList>
            <consortium name="RefSeq"/>
        </authorList>
    </citation>
    <scope>IDENTIFICATION</scope>
</reference>
<sequence>MLLLSLLCLVNAITNLEGHVVVDKILATIESGQFSYYTLNKPGRVVITLIPKEGDPDLYIGENGIEPDYSIGNHSYQSTSCGIDRVVVPVIAIRPVVIGVYGHPSHEKSIYELQVKIDQDATETDSELLLDDEDMRTDFVETDAYRGASNFHESPLLNFLSTVMSIIIDVLL</sequence>
<keyword evidence="7" id="KW-1185">Reference proteome</keyword>
<comment type="subcellular location">
    <subcellularLocation>
        <location evidence="1">Secreted</location>
    </subcellularLocation>
</comment>
<evidence type="ECO:0000256" key="4">
    <source>
        <dbReference type="ARBA" id="ARBA00022729"/>
    </source>
</evidence>
<dbReference type="AlphaFoldDB" id="A0AAJ6VVZ7"/>
<keyword evidence="5" id="KW-0325">Glycoprotein</keyword>
<keyword evidence="3" id="KW-0964">Secreted</keyword>
<dbReference type="Pfam" id="PF17065">
    <property type="entry name" value="UPF0669"/>
    <property type="match status" value="1"/>
</dbReference>
<evidence type="ECO:0000313" key="7">
    <source>
        <dbReference type="Proteomes" id="UP000694867"/>
    </source>
</evidence>
<protein>
    <submittedName>
        <fullName evidence="8">UPF0669 protein C6orf120 homolog</fullName>
    </submittedName>
</protein>
<evidence type="ECO:0000256" key="5">
    <source>
        <dbReference type="ARBA" id="ARBA00023180"/>
    </source>
</evidence>
<gene>
    <name evidence="8" type="primary">LOC100898105</name>
</gene>
<dbReference type="RefSeq" id="XP_003738871.1">
    <property type="nucleotide sequence ID" value="XM_003738823.2"/>
</dbReference>
<name>A0AAJ6VVZ7_9ACAR</name>